<keyword evidence="2" id="KW-1185">Reference proteome</keyword>
<accession>U7E2U2</accession>
<proteinExistence type="predicted"/>
<sequence length="125" mass="13918">MWMAGLTTFLLLLYFYYGSVVHRCHGWDTGTLGFSVFCSFTVLQPPFLFLHLFCNELLLVAERKGCGWRPVKGDEEVVSCVEAETPLLARGDEDGGDGSVVVRLKEEKAKGKQKHWAAGFGLFLA</sequence>
<dbReference type="InParanoid" id="U7E2U2"/>
<dbReference type="EMBL" id="CM009297">
    <property type="protein sequence ID" value="PNT25924.1"/>
    <property type="molecule type" value="Genomic_DNA"/>
</dbReference>
<dbReference type="HOGENOM" id="CLU_1996544_0_0_1"/>
<gene>
    <name evidence="1" type="ORF">POPTR_008G209200</name>
</gene>
<reference evidence="1 2" key="1">
    <citation type="journal article" date="2006" name="Science">
        <title>The genome of black cottonwood, Populus trichocarpa (Torr. &amp; Gray).</title>
        <authorList>
            <person name="Tuskan G.A."/>
            <person name="Difazio S."/>
            <person name="Jansson S."/>
            <person name="Bohlmann J."/>
            <person name="Grigoriev I."/>
            <person name="Hellsten U."/>
            <person name="Putnam N."/>
            <person name="Ralph S."/>
            <person name="Rombauts S."/>
            <person name="Salamov A."/>
            <person name="Schein J."/>
            <person name="Sterck L."/>
            <person name="Aerts A."/>
            <person name="Bhalerao R.R."/>
            <person name="Bhalerao R.P."/>
            <person name="Blaudez D."/>
            <person name="Boerjan W."/>
            <person name="Brun A."/>
            <person name="Brunner A."/>
            <person name="Busov V."/>
            <person name="Campbell M."/>
            <person name="Carlson J."/>
            <person name="Chalot M."/>
            <person name="Chapman J."/>
            <person name="Chen G.L."/>
            <person name="Cooper D."/>
            <person name="Coutinho P.M."/>
            <person name="Couturier J."/>
            <person name="Covert S."/>
            <person name="Cronk Q."/>
            <person name="Cunningham R."/>
            <person name="Davis J."/>
            <person name="Degroeve S."/>
            <person name="Dejardin A."/>
            <person name="Depamphilis C."/>
            <person name="Detter J."/>
            <person name="Dirks B."/>
            <person name="Dubchak I."/>
            <person name="Duplessis S."/>
            <person name="Ehlting J."/>
            <person name="Ellis B."/>
            <person name="Gendler K."/>
            <person name="Goodstein D."/>
            <person name="Gribskov M."/>
            <person name="Grimwood J."/>
            <person name="Groover A."/>
            <person name="Gunter L."/>
            <person name="Hamberger B."/>
            <person name="Heinze B."/>
            <person name="Helariutta Y."/>
            <person name="Henrissat B."/>
            <person name="Holligan D."/>
            <person name="Holt R."/>
            <person name="Huang W."/>
            <person name="Islam-Faridi N."/>
            <person name="Jones S."/>
            <person name="Jones-Rhoades M."/>
            <person name="Jorgensen R."/>
            <person name="Joshi C."/>
            <person name="Kangasjarvi J."/>
            <person name="Karlsson J."/>
            <person name="Kelleher C."/>
            <person name="Kirkpatrick R."/>
            <person name="Kirst M."/>
            <person name="Kohler A."/>
            <person name="Kalluri U."/>
            <person name="Larimer F."/>
            <person name="Leebens-Mack J."/>
            <person name="Leple J.C."/>
            <person name="Locascio P."/>
            <person name="Lou Y."/>
            <person name="Lucas S."/>
            <person name="Martin F."/>
            <person name="Montanini B."/>
            <person name="Napoli C."/>
            <person name="Nelson D.R."/>
            <person name="Nelson C."/>
            <person name="Nieminen K."/>
            <person name="Nilsson O."/>
            <person name="Pereda V."/>
            <person name="Peter G."/>
            <person name="Philippe R."/>
            <person name="Pilate G."/>
            <person name="Poliakov A."/>
            <person name="Razumovskaya J."/>
            <person name="Richardson P."/>
            <person name="Rinaldi C."/>
            <person name="Ritland K."/>
            <person name="Rouze P."/>
            <person name="Ryaboy D."/>
            <person name="Schmutz J."/>
            <person name="Schrader J."/>
            <person name="Segerman B."/>
            <person name="Shin H."/>
            <person name="Siddiqui A."/>
            <person name="Sterky F."/>
            <person name="Terry A."/>
            <person name="Tsai C.J."/>
            <person name="Uberbacher E."/>
            <person name="Unneberg P."/>
            <person name="Vahala J."/>
            <person name="Wall K."/>
            <person name="Wessler S."/>
            <person name="Yang G."/>
            <person name="Yin T."/>
            <person name="Douglas C."/>
            <person name="Marra M."/>
            <person name="Sandberg G."/>
            <person name="Van de Peer Y."/>
            <person name="Rokhsar D."/>
        </authorList>
    </citation>
    <scope>NUCLEOTIDE SEQUENCE [LARGE SCALE GENOMIC DNA]</scope>
    <source>
        <strain evidence="2">cv. Nisqually</strain>
    </source>
</reference>
<protein>
    <submittedName>
        <fullName evidence="1">Uncharacterized protein</fullName>
    </submittedName>
</protein>
<organism evidence="1 2">
    <name type="scientific">Populus trichocarpa</name>
    <name type="common">Western balsam poplar</name>
    <name type="synonym">Populus balsamifera subsp. trichocarpa</name>
    <dbReference type="NCBI Taxonomy" id="3694"/>
    <lineage>
        <taxon>Eukaryota</taxon>
        <taxon>Viridiplantae</taxon>
        <taxon>Streptophyta</taxon>
        <taxon>Embryophyta</taxon>
        <taxon>Tracheophyta</taxon>
        <taxon>Spermatophyta</taxon>
        <taxon>Magnoliopsida</taxon>
        <taxon>eudicotyledons</taxon>
        <taxon>Gunneridae</taxon>
        <taxon>Pentapetalae</taxon>
        <taxon>rosids</taxon>
        <taxon>fabids</taxon>
        <taxon>Malpighiales</taxon>
        <taxon>Salicaceae</taxon>
        <taxon>Saliceae</taxon>
        <taxon>Populus</taxon>
    </lineage>
</organism>
<dbReference type="Proteomes" id="UP000006729">
    <property type="component" value="Chromosome 8"/>
</dbReference>
<name>U7E2U2_POPTR</name>
<evidence type="ECO:0000313" key="1">
    <source>
        <dbReference type="EMBL" id="PNT25924.1"/>
    </source>
</evidence>
<evidence type="ECO:0000313" key="2">
    <source>
        <dbReference type="Proteomes" id="UP000006729"/>
    </source>
</evidence>
<dbReference type="AlphaFoldDB" id="U7E2U2"/>